<proteinExistence type="predicted"/>
<name>A0A645A8C3_9ZZZZ</name>
<gene>
    <name evidence="1" type="ORF">SDC9_96159</name>
</gene>
<sequence>MHQHAVGRAVHMGERMALRHQGWVHAQLHRVIAAAAGDGQQLDGVAQLGGGGDVCALQIADALDMHGVEIHRHVERVGGQQTELVGGVDAVHVERGIGLGIAAPLRLGQRGVEAQACIAHAGEDVIAGAVQNAGDRVDAVGGQCLAQRFDDGNAARHCGFVGELAAMCLCGGGQFFPMQRQKRLVGGDHVLACGERGPHPVARGAGAACHFDQHVHIGMGCHVVRVVGELDGSQRRAAELFCRTCAVAHGDGDDLHAAPRAGGNQRLIALQHGPCAQAHRAQPDHANAQCGRRCGHRCSSLRGGVQWDGAKAWFAVHGEGPLQKSLNKIAVHKAEKQKTQLASWVVRHWGGG</sequence>
<dbReference type="AlphaFoldDB" id="A0A645A8C3"/>
<evidence type="ECO:0000313" key="1">
    <source>
        <dbReference type="EMBL" id="MPM49429.1"/>
    </source>
</evidence>
<comment type="caution">
    <text evidence="1">The sequence shown here is derived from an EMBL/GenBank/DDBJ whole genome shotgun (WGS) entry which is preliminary data.</text>
</comment>
<protein>
    <submittedName>
        <fullName evidence="1">Uncharacterized protein</fullName>
    </submittedName>
</protein>
<dbReference type="EMBL" id="VSSQ01012520">
    <property type="protein sequence ID" value="MPM49429.1"/>
    <property type="molecule type" value="Genomic_DNA"/>
</dbReference>
<accession>A0A645A8C3</accession>
<reference evidence="1" key="1">
    <citation type="submission" date="2019-08" db="EMBL/GenBank/DDBJ databases">
        <authorList>
            <person name="Kucharzyk K."/>
            <person name="Murdoch R.W."/>
            <person name="Higgins S."/>
            <person name="Loffler F."/>
        </authorList>
    </citation>
    <scope>NUCLEOTIDE SEQUENCE</scope>
</reference>
<organism evidence="1">
    <name type="scientific">bioreactor metagenome</name>
    <dbReference type="NCBI Taxonomy" id="1076179"/>
    <lineage>
        <taxon>unclassified sequences</taxon>
        <taxon>metagenomes</taxon>
        <taxon>ecological metagenomes</taxon>
    </lineage>
</organism>